<protein>
    <recommendedName>
        <fullName evidence="4">F-box domain-containing protein</fullName>
    </recommendedName>
</protein>
<evidence type="ECO:0000256" key="1">
    <source>
        <dbReference type="SAM" id="MobiDB-lite"/>
    </source>
</evidence>
<feature type="compositionally biased region" description="Low complexity" evidence="1">
    <location>
        <begin position="138"/>
        <end position="154"/>
    </location>
</feature>
<organism evidence="2 3">
    <name type="scientific">Dichanthelium oligosanthes</name>
    <dbReference type="NCBI Taxonomy" id="888268"/>
    <lineage>
        <taxon>Eukaryota</taxon>
        <taxon>Viridiplantae</taxon>
        <taxon>Streptophyta</taxon>
        <taxon>Embryophyta</taxon>
        <taxon>Tracheophyta</taxon>
        <taxon>Spermatophyta</taxon>
        <taxon>Magnoliopsida</taxon>
        <taxon>Liliopsida</taxon>
        <taxon>Poales</taxon>
        <taxon>Poaceae</taxon>
        <taxon>PACMAD clade</taxon>
        <taxon>Panicoideae</taxon>
        <taxon>Panicodae</taxon>
        <taxon>Paniceae</taxon>
        <taxon>Dichantheliinae</taxon>
        <taxon>Dichanthelium</taxon>
    </lineage>
</organism>
<dbReference type="InterPro" id="IPR055312">
    <property type="entry name" value="FBL15-like"/>
</dbReference>
<evidence type="ECO:0000313" key="2">
    <source>
        <dbReference type="EMBL" id="OEL24924.1"/>
    </source>
</evidence>
<gene>
    <name evidence="2" type="ORF">BAE44_0014056</name>
</gene>
<dbReference type="PANTHER" id="PTHR34709:SF75">
    <property type="entry name" value="FBD DOMAIN-CONTAINING PROTEIN"/>
    <property type="match status" value="1"/>
</dbReference>
<feature type="region of interest" description="Disordered" evidence="1">
    <location>
        <begin position="112"/>
        <end position="154"/>
    </location>
</feature>
<sequence length="1173" mass="130263">LLRAAARIAPADLVVDVDLPRDERNIPFELPTFGRATSMWLGIGPSLNFTLPPAGKFDSLERLSPVMRRGRRRTGLPLPAPALSPHVWEVGNLGTSTDAVAYRHCRSRAEHFASGDGDGAERRCASGSSPALPGRWGGPSQRPPRGAAPRGARPLRSALEAARTSVLSSLWHGLWTELRDLNFDSVDPDALDAALAQVHPELNRLNIHISGDYELAAARISSTLCAANRLAPSKLCVALSRHYCNDEFPCFQRTTSIDLSSCNPRFRLVPCELKKFLLATSEPCEFIVSLSAPRLEDFRLEYSCEHSLVGSGDKWRLHQLKMVKGWRHVVGRLHMASYLLCLVVDRAVGDGDGEDRISGLPVELRLEVLARLGCAREAARTSVLSSLWRGLWTELRDLSFDGFDPDSLDAALAQVRPELNHLYVLVPHGYELVSDEATSLLGAMDRLRPLVVALGNKYRRDDDEVEFPCFQRATAIKLYSWNIRLAVPPTGDFASLEQLRIITTHDFVYSRVGSGHNWRLWRSHWDWRCLEPPPFVSDAGNKATHIGAYTVVGGSDILMPTPGIGTYSFDTASGSWSKAGDWELPFYGRADFFLEFGAWLGFSAEDNRLCYSSDLGASMQRQPALDMVWDDPTPQMVWGDQNYEYPQKYTGILKSELVHLGSGKFCVARLFESETSQTMHLQSALQADQSRGRALQLGSGSGSGRRLGSPPAPQGRVRSTEDADGDAVNRIGSLPDDVRLVVLVRLRSAREAARTSILSREWRDAGLWTRLPELWFDGVDLDSLERALAQVTRRDLDRLVVRLKGWVPPERASSLLHAAQRLAPEKLDINGGLVLLWFGGPPLHPIELPCLERTAILKLAIAGLHCTPPTSGEFKALQILCLDSVEIDTGGLLPLCPCLRVLDMRGVYISGTVAVHSAALEMLVVKGSQEIRRIDIVAPKLHLVDLKVDIGQEFSVSFSAPLIEEIVWECTNLHMNVGSREMRRLMSISQYSQGVRGIRYVSLQLQCGGVGDVERTFEQEIAQLPVPNFAALDLCFMTVGHFIGPLVLHLIQIRPALQFLKISYKFDHDYEGVRGSCYDYCPCQQPNDWGSQSIALTGLLEVDFVGFQGEDHEFDLLRILFRCAALLQILILRVCANISPRSSGYMKICSIFKKYPHVSCYVYRIGSEEVLYP</sequence>
<dbReference type="Pfam" id="PF07893">
    <property type="entry name" value="DUF1668"/>
    <property type="match status" value="1"/>
</dbReference>
<feature type="compositionally biased region" description="Basic and acidic residues" evidence="1">
    <location>
        <begin position="112"/>
        <end position="124"/>
    </location>
</feature>
<dbReference type="InterPro" id="IPR012871">
    <property type="entry name" value="DUF1668_ORYSA"/>
</dbReference>
<reference evidence="2 3" key="1">
    <citation type="submission" date="2016-09" db="EMBL/GenBank/DDBJ databases">
        <title>The draft genome of Dichanthelium oligosanthes: A C3 panicoid grass species.</title>
        <authorList>
            <person name="Studer A.J."/>
            <person name="Schnable J.C."/>
            <person name="Brutnell T.P."/>
        </authorList>
    </citation>
    <scope>NUCLEOTIDE SEQUENCE [LARGE SCALE GENOMIC DNA]</scope>
    <source>
        <strain evidence="3">cv. Kellogg 1175</strain>
        <tissue evidence="2">Leaf</tissue>
    </source>
</reference>
<accession>A0A1E5VIP7</accession>
<dbReference type="InterPro" id="IPR036047">
    <property type="entry name" value="F-box-like_dom_sf"/>
</dbReference>
<dbReference type="OrthoDB" id="690108at2759"/>
<dbReference type="EMBL" id="LWDX02038621">
    <property type="protein sequence ID" value="OEL24924.1"/>
    <property type="molecule type" value="Genomic_DNA"/>
</dbReference>
<evidence type="ECO:0000313" key="3">
    <source>
        <dbReference type="Proteomes" id="UP000095767"/>
    </source>
</evidence>
<keyword evidence="3" id="KW-1185">Reference proteome</keyword>
<feature type="region of interest" description="Disordered" evidence="1">
    <location>
        <begin position="692"/>
        <end position="728"/>
    </location>
</feature>
<dbReference type="PANTHER" id="PTHR34709">
    <property type="entry name" value="OS10G0396666 PROTEIN"/>
    <property type="match status" value="1"/>
</dbReference>
<comment type="caution">
    <text evidence="2">The sequence shown here is derived from an EMBL/GenBank/DDBJ whole genome shotgun (WGS) entry which is preliminary data.</text>
</comment>
<feature type="non-terminal residue" evidence="2">
    <location>
        <position position="1"/>
    </location>
</feature>
<dbReference type="AlphaFoldDB" id="A0A1E5VIP7"/>
<dbReference type="Proteomes" id="UP000095767">
    <property type="component" value="Unassembled WGS sequence"/>
</dbReference>
<evidence type="ECO:0008006" key="4">
    <source>
        <dbReference type="Google" id="ProtNLM"/>
    </source>
</evidence>
<dbReference type="SUPFAM" id="SSF81383">
    <property type="entry name" value="F-box domain"/>
    <property type="match status" value="2"/>
</dbReference>
<name>A0A1E5VIP7_9POAL</name>
<proteinExistence type="predicted"/>